<dbReference type="EMBL" id="KB096466">
    <property type="protein sequence ID" value="ESO04498.1"/>
    <property type="molecule type" value="Genomic_DNA"/>
</dbReference>
<reference evidence="1 3" key="2">
    <citation type="journal article" date="2013" name="Nature">
        <title>Insights into bilaterian evolution from three spiralian genomes.</title>
        <authorList>
            <person name="Simakov O."/>
            <person name="Marletaz F."/>
            <person name="Cho S.J."/>
            <person name="Edsinger-Gonzales E."/>
            <person name="Havlak P."/>
            <person name="Hellsten U."/>
            <person name="Kuo D.H."/>
            <person name="Larsson T."/>
            <person name="Lv J."/>
            <person name="Arendt D."/>
            <person name="Savage R."/>
            <person name="Osoegawa K."/>
            <person name="de Jong P."/>
            <person name="Grimwood J."/>
            <person name="Chapman J.A."/>
            <person name="Shapiro H."/>
            <person name="Aerts A."/>
            <person name="Otillar R.P."/>
            <person name="Terry A.Y."/>
            <person name="Boore J.L."/>
            <person name="Grigoriev I.V."/>
            <person name="Lindberg D.R."/>
            <person name="Seaver E.C."/>
            <person name="Weisblat D.A."/>
            <person name="Putnam N.H."/>
            <person name="Rokhsar D.S."/>
        </authorList>
    </citation>
    <scope>NUCLEOTIDE SEQUENCE</scope>
</reference>
<dbReference type="GeneID" id="20209780"/>
<dbReference type="EMBL" id="AMQM01011518">
    <property type="status" value="NOT_ANNOTATED_CDS"/>
    <property type="molecule type" value="Genomic_DNA"/>
</dbReference>
<dbReference type="AlphaFoldDB" id="T1FLT1"/>
<dbReference type="CTD" id="20209780"/>
<gene>
    <name evidence="2" type="primary">20209780</name>
    <name evidence="1" type="ORF">HELRODRAFT_184701</name>
</gene>
<organism evidence="2 3">
    <name type="scientific">Helobdella robusta</name>
    <name type="common">Californian leech</name>
    <dbReference type="NCBI Taxonomy" id="6412"/>
    <lineage>
        <taxon>Eukaryota</taxon>
        <taxon>Metazoa</taxon>
        <taxon>Spiralia</taxon>
        <taxon>Lophotrochozoa</taxon>
        <taxon>Annelida</taxon>
        <taxon>Clitellata</taxon>
        <taxon>Hirudinea</taxon>
        <taxon>Rhynchobdellida</taxon>
        <taxon>Glossiphoniidae</taxon>
        <taxon>Helobdella</taxon>
    </lineage>
</organism>
<keyword evidence="3" id="KW-1185">Reference proteome</keyword>
<dbReference type="HOGENOM" id="CLU_2298668_0_0_1"/>
<reference evidence="2" key="3">
    <citation type="submission" date="2015-06" db="UniProtKB">
        <authorList>
            <consortium name="EnsemblMetazoa"/>
        </authorList>
    </citation>
    <scope>IDENTIFICATION</scope>
</reference>
<dbReference type="EnsemblMetazoa" id="HelroT184701">
    <property type="protein sequence ID" value="HelroP184701"/>
    <property type="gene ID" value="HelroG184701"/>
</dbReference>
<protein>
    <submittedName>
        <fullName evidence="1 2">Uncharacterized protein</fullName>
    </submittedName>
</protein>
<dbReference type="RefSeq" id="XP_009017404.1">
    <property type="nucleotide sequence ID" value="XM_009019156.1"/>
</dbReference>
<sequence>QPSIVDGYNASCTSCQYQFCSRCQRSRDTVLLRCREEDSFECEESFSNYAFDDSLGGGGGGGSGGGSFNVSGCTGYNARRASALSNTSVGSAKSRKNLKRL</sequence>
<evidence type="ECO:0000313" key="1">
    <source>
        <dbReference type="EMBL" id="ESO04498.1"/>
    </source>
</evidence>
<dbReference type="Proteomes" id="UP000015101">
    <property type="component" value="Unassembled WGS sequence"/>
</dbReference>
<evidence type="ECO:0000313" key="2">
    <source>
        <dbReference type="EnsemblMetazoa" id="HelroP184701"/>
    </source>
</evidence>
<proteinExistence type="predicted"/>
<accession>T1FLT1</accession>
<evidence type="ECO:0000313" key="3">
    <source>
        <dbReference type="Proteomes" id="UP000015101"/>
    </source>
</evidence>
<dbReference type="KEGG" id="hro:HELRODRAFT_184701"/>
<reference evidence="3" key="1">
    <citation type="submission" date="2012-12" db="EMBL/GenBank/DDBJ databases">
        <authorList>
            <person name="Hellsten U."/>
            <person name="Grimwood J."/>
            <person name="Chapman J.A."/>
            <person name="Shapiro H."/>
            <person name="Aerts A."/>
            <person name="Otillar R.P."/>
            <person name="Terry A.Y."/>
            <person name="Boore J.L."/>
            <person name="Simakov O."/>
            <person name="Marletaz F."/>
            <person name="Cho S.-J."/>
            <person name="Edsinger-Gonzales E."/>
            <person name="Havlak P."/>
            <person name="Kuo D.-H."/>
            <person name="Larsson T."/>
            <person name="Lv J."/>
            <person name="Arendt D."/>
            <person name="Savage R."/>
            <person name="Osoegawa K."/>
            <person name="de Jong P."/>
            <person name="Lindberg D.R."/>
            <person name="Seaver E.C."/>
            <person name="Weisblat D.A."/>
            <person name="Putnam N.H."/>
            <person name="Grigoriev I.V."/>
            <person name="Rokhsar D.S."/>
        </authorList>
    </citation>
    <scope>NUCLEOTIDE SEQUENCE</scope>
</reference>
<dbReference type="InParanoid" id="T1FLT1"/>
<name>T1FLT1_HELRO</name>